<evidence type="ECO:0000256" key="5">
    <source>
        <dbReference type="ARBA" id="ARBA00023136"/>
    </source>
</evidence>
<name>F0SL11_RUBBR</name>
<dbReference type="STRING" id="756272.Plabr_2262"/>
<dbReference type="PANTHER" id="PTHR11403">
    <property type="entry name" value="CYTOCHROME C OXIDASE SUBUNIT III"/>
    <property type="match status" value="1"/>
</dbReference>
<feature type="transmembrane region" description="Helical" evidence="6">
    <location>
        <begin position="97"/>
        <end position="117"/>
    </location>
</feature>
<dbReference type="EMBL" id="CP002546">
    <property type="protein sequence ID" value="ADY59864.1"/>
    <property type="molecule type" value="Genomic_DNA"/>
</dbReference>
<proteinExistence type="inferred from homology"/>
<gene>
    <name evidence="8" type="ordered locus">Plabr_2262</name>
</gene>
<feature type="transmembrane region" description="Helical" evidence="6">
    <location>
        <begin position="327"/>
        <end position="345"/>
    </location>
</feature>
<keyword evidence="9" id="KW-1185">Reference proteome</keyword>
<dbReference type="PROSITE" id="PS50253">
    <property type="entry name" value="COX3"/>
    <property type="match status" value="1"/>
</dbReference>
<accession>F0SL11</accession>
<dbReference type="Proteomes" id="UP000006860">
    <property type="component" value="Chromosome"/>
</dbReference>
<feature type="transmembrane region" description="Helical" evidence="6">
    <location>
        <begin position="285"/>
        <end position="307"/>
    </location>
</feature>
<feature type="transmembrane region" description="Helical" evidence="6">
    <location>
        <begin position="27"/>
        <end position="50"/>
    </location>
</feature>
<dbReference type="Gene3D" id="1.20.120.80">
    <property type="entry name" value="Cytochrome c oxidase, subunit III, four-helix bundle"/>
    <property type="match status" value="2"/>
</dbReference>
<evidence type="ECO:0000256" key="2">
    <source>
        <dbReference type="ARBA" id="ARBA00010581"/>
    </source>
</evidence>
<dbReference type="eggNOG" id="COG1845">
    <property type="taxonomic scope" value="Bacteria"/>
</dbReference>
<evidence type="ECO:0000256" key="6">
    <source>
        <dbReference type="SAM" id="Phobius"/>
    </source>
</evidence>
<feature type="transmembrane region" description="Helical" evidence="6">
    <location>
        <begin position="62"/>
        <end position="85"/>
    </location>
</feature>
<sequence>MTTHTDSPTETTPPAGKMGLPVPNSKLAMWLFLGTEVMFFTGLIGSFIVLRFGSPGWPTDPAVTHVNILAGGINTFVLICSSYLVVLAHSKIAKAKIGQGQLALLGALLLGFVFLGIKSYEYKGKFEHGIIPGQIPETNQQAMLKVVDDLQDRSDAWLNQLVPGEEPIPEKQKMLQQKISEAEGEPPAELVAWTEFDRARTVIRDKVAAESVKLGLTAGHHGEDDHGSEEHASADSEASSVDAALDQYGVQGALNFLEGKEEFAPAVAGLHITAPIKYGNLFASLYFFLTGIHAIHVIVGLFLFLTVLVWGPFLKASSATYVENVGLYWHFVDLVWIFLFPLIYIV</sequence>
<dbReference type="InterPro" id="IPR013833">
    <property type="entry name" value="Cyt_c_oxidase_su3_a-hlx"/>
</dbReference>
<dbReference type="InterPro" id="IPR035973">
    <property type="entry name" value="Cyt_c_oxidase_su3-like_sf"/>
</dbReference>
<evidence type="ECO:0000313" key="8">
    <source>
        <dbReference type="EMBL" id="ADY59864.1"/>
    </source>
</evidence>
<reference evidence="9" key="1">
    <citation type="submission" date="2011-02" db="EMBL/GenBank/DDBJ databases">
        <title>The complete genome of Planctomyces brasiliensis DSM 5305.</title>
        <authorList>
            <person name="Lucas S."/>
            <person name="Copeland A."/>
            <person name="Lapidus A."/>
            <person name="Bruce D."/>
            <person name="Goodwin L."/>
            <person name="Pitluck S."/>
            <person name="Kyrpides N."/>
            <person name="Mavromatis K."/>
            <person name="Pagani I."/>
            <person name="Ivanova N."/>
            <person name="Ovchinnikova G."/>
            <person name="Lu M."/>
            <person name="Detter J.C."/>
            <person name="Han C."/>
            <person name="Land M."/>
            <person name="Hauser L."/>
            <person name="Markowitz V."/>
            <person name="Cheng J.-F."/>
            <person name="Hugenholtz P."/>
            <person name="Woyke T."/>
            <person name="Wu D."/>
            <person name="Tindall B."/>
            <person name="Pomrenke H.G."/>
            <person name="Brambilla E."/>
            <person name="Klenk H.-P."/>
            <person name="Eisen J.A."/>
        </authorList>
    </citation>
    <scope>NUCLEOTIDE SEQUENCE [LARGE SCALE GENOMIC DNA]</scope>
    <source>
        <strain evidence="9">ATCC 49424 / DSM 5305 / JCM 21570 / NBRC 103401 / IFAM 1448</strain>
    </source>
</reference>
<evidence type="ECO:0000256" key="4">
    <source>
        <dbReference type="ARBA" id="ARBA00022989"/>
    </source>
</evidence>
<dbReference type="RefSeq" id="WP_013628588.1">
    <property type="nucleotide sequence ID" value="NC_015174.1"/>
</dbReference>
<keyword evidence="5 6" id="KW-0472">Membrane</keyword>
<dbReference type="AlphaFoldDB" id="F0SL11"/>
<dbReference type="InterPro" id="IPR024791">
    <property type="entry name" value="Cyt_c/ubiquinol_Oxase_su3"/>
</dbReference>
<organism evidence="8 9">
    <name type="scientific">Rubinisphaera brasiliensis (strain ATCC 49424 / DSM 5305 / JCM 21570 / IAM 15109 / NBRC 103401 / IFAM 1448)</name>
    <name type="common">Planctomyces brasiliensis</name>
    <dbReference type="NCBI Taxonomy" id="756272"/>
    <lineage>
        <taxon>Bacteria</taxon>
        <taxon>Pseudomonadati</taxon>
        <taxon>Planctomycetota</taxon>
        <taxon>Planctomycetia</taxon>
        <taxon>Planctomycetales</taxon>
        <taxon>Planctomycetaceae</taxon>
        <taxon>Rubinisphaera</taxon>
    </lineage>
</organism>
<dbReference type="InterPro" id="IPR000298">
    <property type="entry name" value="Cyt_c_oxidase-like_su3"/>
</dbReference>
<dbReference type="SUPFAM" id="SSF81452">
    <property type="entry name" value="Cytochrome c oxidase subunit III-like"/>
    <property type="match status" value="2"/>
</dbReference>
<keyword evidence="3 6" id="KW-0812">Transmembrane</keyword>
<dbReference type="GO" id="GO:0016020">
    <property type="term" value="C:membrane"/>
    <property type="evidence" value="ECO:0007669"/>
    <property type="project" value="UniProtKB-SubCell"/>
</dbReference>
<evidence type="ECO:0000259" key="7">
    <source>
        <dbReference type="PROSITE" id="PS50253"/>
    </source>
</evidence>
<dbReference type="GO" id="GO:0004129">
    <property type="term" value="F:cytochrome-c oxidase activity"/>
    <property type="evidence" value="ECO:0007669"/>
    <property type="project" value="InterPro"/>
</dbReference>
<comment type="similarity">
    <text evidence="2">Belongs to the cytochrome c oxidase subunit 3 family.</text>
</comment>
<dbReference type="Pfam" id="PF00510">
    <property type="entry name" value="COX3"/>
    <property type="match status" value="1"/>
</dbReference>
<feature type="domain" description="Heme-copper oxidase subunit III family profile" evidence="7">
    <location>
        <begin position="26"/>
        <end position="346"/>
    </location>
</feature>
<keyword evidence="4 6" id="KW-1133">Transmembrane helix</keyword>
<protein>
    <submittedName>
        <fullName evidence="8">Cytochrome c oxidase subunit III</fullName>
    </submittedName>
</protein>
<dbReference type="OrthoDB" id="9810850at2"/>
<dbReference type="PANTHER" id="PTHR11403:SF6">
    <property type="entry name" value="NITRIC OXIDE REDUCTASE SUBUNIT E"/>
    <property type="match status" value="1"/>
</dbReference>
<dbReference type="GO" id="GO:0019646">
    <property type="term" value="P:aerobic electron transport chain"/>
    <property type="evidence" value="ECO:0007669"/>
    <property type="project" value="InterPro"/>
</dbReference>
<dbReference type="KEGG" id="pbs:Plabr_2262"/>
<evidence type="ECO:0000256" key="3">
    <source>
        <dbReference type="ARBA" id="ARBA00022692"/>
    </source>
</evidence>
<dbReference type="HOGENOM" id="CLU_044071_1_0_0"/>
<comment type="subcellular location">
    <subcellularLocation>
        <location evidence="1">Membrane</location>
        <topology evidence="1">Multi-pass membrane protein</topology>
    </subcellularLocation>
</comment>
<evidence type="ECO:0000313" key="9">
    <source>
        <dbReference type="Proteomes" id="UP000006860"/>
    </source>
</evidence>
<evidence type="ECO:0000256" key="1">
    <source>
        <dbReference type="ARBA" id="ARBA00004141"/>
    </source>
</evidence>